<dbReference type="EMBL" id="FTMD01000012">
    <property type="protein sequence ID" value="SIR27640.1"/>
    <property type="molecule type" value="Genomic_DNA"/>
</dbReference>
<feature type="domain" description="Cytochrome c assembly protein" evidence="10">
    <location>
        <begin position="33"/>
        <end position="194"/>
    </location>
</feature>
<evidence type="ECO:0000256" key="1">
    <source>
        <dbReference type="ARBA" id="ARBA00002442"/>
    </source>
</evidence>
<feature type="transmembrane region" description="Helical" evidence="9">
    <location>
        <begin position="140"/>
        <end position="158"/>
    </location>
</feature>
<sequence>MPALSSTLSSDESPPLAAWSKATPQRGYVHAGRLCPWFACAAAVLCSIGLFVGLAVAQTDPHQHEHYRIAFIHTPSLWLSVAIYFVTAGTAGYGLVRRQRFLSMIASALAPTGAMFAFLALWTGSLWGKPIWGAWWVWEARLTAELLVLFLFLGYVALQEGIDDTRRADRASGLLALVGAFGLPLLYFAVFRWSGMYGAPPQGLSAPEDPVIGAGILLMSLGLFAYAVAATLARLRNVILKRERNSEWVVRNFGARP</sequence>
<dbReference type="AlphaFoldDB" id="A0A1N6ZL81"/>
<evidence type="ECO:0000256" key="2">
    <source>
        <dbReference type="ARBA" id="ARBA00004141"/>
    </source>
</evidence>
<dbReference type="OrthoDB" id="9778550at2"/>
<evidence type="ECO:0000256" key="3">
    <source>
        <dbReference type="ARBA" id="ARBA00005840"/>
    </source>
</evidence>
<dbReference type="PRINTS" id="PR01386">
    <property type="entry name" value="CCMCBIOGNSIS"/>
</dbReference>
<feature type="transmembrane region" description="Helical" evidence="9">
    <location>
        <begin position="170"/>
        <end position="191"/>
    </location>
</feature>
<evidence type="ECO:0000259" key="10">
    <source>
        <dbReference type="Pfam" id="PF01578"/>
    </source>
</evidence>
<dbReference type="GO" id="GO:0017004">
    <property type="term" value="P:cytochrome complex assembly"/>
    <property type="evidence" value="ECO:0007669"/>
    <property type="project" value="UniProtKB-KW"/>
</dbReference>
<name>A0A1N6ZL81_9RHOO</name>
<dbReference type="STRING" id="34027.SAMN05421829_11257"/>
<dbReference type="Proteomes" id="UP000186819">
    <property type="component" value="Unassembled WGS sequence"/>
</dbReference>
<dbReference type="GO" id="GO:0015232">
    <property type="term" value="F:heme transmembrane transporter activity"/>
    <property type="evidence" value="ECO:0007669"/>
    <property type="project" value="InterPro"/>
</dbReference>
<evidence type="ECO:0000313" key="11">
    <source>
        <dbReference type="EMBL" id="SIR27640.1"/>
    </source>
</evidence>
<reference evidence="12" key="1">
    <citation type="submission" date="2017-01" db="EMBL/GenBank/DDBJ databases">
        <authorList>
            <person name="Varghese N."/>
            <person name="Submissions S."/>
        </authorList>
    </citation>
    <scope>NUCLEOTIDE SEQUENCE [LARGE SCALE GENOMIC DNA]</scope>
    <source>
        <strain evidence="12">ATCC 51758</strain>
    </source>
</reference>
<dbReference type="InterPro" id="IPR003557">
    <property type="entry name" value="Cyt_c_biogenesis_CcmC"/>
</dbReference>
<dbReference type="PANTHER" id="PTHR30071:SF1">
    <property type="entry name" value="CYTOCHROME B_B6 PROTEIN-RELATED"/>
    <property type="match status" value="1"/>
</dbReference>
<comment type="subcellular location">
    <subcellularLocation>
        <location evidence="2">Membrane</location>
        <topology evidence="2">Multi-pass membrane protein</topology>
    </subcellularLocation>
</comment>
<accession>A0A1N6ZL81</accession>
<organism evidence="11 12">
    <name type="scientific">Aromatoleum tolulyticum</name>
    <dbReference type="NCBI Taxonomy" id="34027"/>
    <lineage>
        <taxon>Bacteria</taxon>
        <taxon>Pseudomonadati</taxon>
        <taxon>Pseudomonadota</taxon>
        <taxon>Betaproteobacteria</taxon>
        <taxon>Rhodocyclales</taxon>
        <taxon>Rhodocyclaceae</taxon>
        <taxon>Aromatoleum</taxon>
    </lineage>
</organism>
<feature type="transmembrane region" description="Helical" evidence="9">
    <location>
        <begin position="77"/>
        <end position="96"/>
    </location>
</feature>
<feature type="transmembrane region" description="Helical" evidence="9">
    <location>
        <begin position="108"/>
        <end position="128"/>
    </location>
</feature>
<dbReference type="Pfam" id="PF01578">
    <property type="entry name" value="Cytochrom_C_asm"/>
    <property type="match status" value="1"/>
</dbReference>
<dbReference type="RefSeq" id="WP_084205127.1">
    <property type="nucleotide sequence ID" value="NZ_FTMD01000012.1"/>
</dbReference>
<evidence type="ECO:0000256" key="9">
    <source>
        <dbReference type="SAM" id="Phobius"/>
    </source>
</evidence>
<protein>
    <recommendedName>
        <fullName evidence="4">Heme exporter protein C</fullName>
    </recommendedName>
</protein>
<gene>
    <name evidence="11" type="ORF">SAMN05421829_11257</name>
</gene>
<evidence type="ECO:0000256" key="8">
    <source>
        <dbReference type="ARBA" id="ARBA00023136"/>
    </source>
</evidence>
<evidence type="ECO:0000256" key="6">
    <source>
        <dbReference type="ARBA" id="ARBA00022748"/>
    </source>
</evidence>
<evidence type="ECO:0000313" key="12">
    <source>
        <dbReference type="Proteomes" id="UP000186819"/>
    </source>
</evidence>
<keyword evidence="6" id="KW-0201">Cytochrome c-type biogenesis</keyword>
<comment type="similarity">
    <text evidence="3">Belongs to the CcmC/CycZ/HelC family.</text>
</comment>
<dbReference type="InterPro" id="IPR045062">
    <property type="entry name" value="Cyt_c_biogenesis_CcsA/CcmC"/>
</dbReference>
<feature type="transmembrane region" description="Helical" evidence="9">
    <location>
        <begin position="34"/>
        <end position="57"/>
    </location>
</feature>
<dbReference type="InterPro" id="IPR002541">
    <property type="entry name" value="Cyt_c_assembly"/>
</dbReference>
<keyword evidence="5 9" id="KW-0812">Transmembrane</keyword>
<feature type="transmembrane region" description="Helical" evidence="9">
    <location>
        <begin position="211"/>
        <end position="235"/>
    </location>
</feature>
<keyword evidence="7 9" id="KW-1133">Transmembrane helix</keyword>
<comment type="function">
    <text evidence="1">Required for the export of heme to the periplasm for the biogenesis of c-type cytochromes.</text>
</comment>
<dbReference type="PANTHER" id="PTHR30071">
    <property type="entry name" value="HEME EXPORTER PROTEIN C"/>
    <property type="match status" value="1"/>
</dbReference>
<evidence type="ECO:0000256" key="5">
    <source>
        <dbReference type="ARBA" id="ARBA00022692"/>
    </source>
</evidence>
<dbReference type="GO" id="GO:0020037">
    <property type="term" value="F:heme binding"/>
    <property type="evidence" value="ECO:0007669"/>
    <property type="project" value="InterPro"/>
</dbReference>
<keyword evidence="8 9" id="KW-0472">Membrane</keyword>
<proteinExistence type="inferred from homology"/>
<keyword evidence="12" id="KW-1185">Reference proteome</keyword>
<evidence type="ECO:0000256" key="4">
    <source>
        <dbReference type="ARBA" id="ARBA00016463"/>
    </source>
</evidence>
<evidence type="ECO:0000256" key="7">
    <source>
        <dbReference type="ARBA" id="ARBA00022989"/>
    </source>
</evidence>
<dbReference type="GO" id="GO:0005886">
    <property type="term" value="C:plasma membrane"/>
    <property type="evidence" value="ECO:0007669"/>
    <property type="project" value="TreeGrafter"/>
</dbReference>